<dbReference type="Proteomes" id="UP001596028">
    <property type="component" value="Unassembled WGS sequence"/>
</dbReference>
<dbReference type="InterPro" id="IPR050204">
    <property type="entry name" value="AraC_XylS_family_regulators"/>
</dbReference>
<evidence type="ECO:0000256" key="1">
    <source>
        <dbReference type="ARBA" id="ARBA00023015"/>
    </source>
</evidence>
<accession>A0ABV9F906</accession>
<dbReference type="InterPro" id="IPR037923">
    <property type="entry name" value="HTH-like"/>
</dbReference>
<keyword evidence="3" id="KW-0010">Activator</keyword>
<comment type="caution">
    <text evidence="6">The sequence shown here is derived from an EMBL/GenBank/DDBJ whole genome shotgun (WGS) entry which is preliminary data.</text>
</comment>
<dbReference type="InterPro" id="IPR009057">
    <property type="entry name" value="Homeodomain-like_sf"/>
</dbReference>
<protein>
    <submittedName>
        <fullName evidence="6">Helix-turn-helix domain-containing protein</fullName>
    </submittedName>
</protein>
<dbReference type="PROSITE" id="PS01124">
    <property type="entry name" value="HTH_ARAC_FAMILY_2"/>
    <property type="match status" value="1"/>
</dbReference>
<dbReference type="PANTHER" id="PTHR46796">
    <property type="entry name" value="HTH-TYPE TRANSCRIPTIONAL ACTIVATOR RHAS-RELATED"/>
    <property type="match status" value="1"/>
</dbReference>
<organism evidence="6 7">
    <name type="scientific">Cohnella hongkongensis</name>
    <dbReference type="NCBI Taxonomy" id="178337"/>
    <lineage>
        <taxon>Bacteria</taxon>
        <taxon>Bacillati</taxon>
        <taxon>Bacillota</taxon>
        <taxon>Bacilli</taxon>
        <taxon>Bacillales</taxon>
        <taxon>Paenibacillaceae</taxon>
        <taxon>Cohnella</taxon>
    </lineage>
</organism>
<sequence>MHTLEEWMSAQLVVPYLRHCDLPVRQPWKYAARRNLLDYLLIYVEEGTLEVCAEGEELLLEAGDFCLLQPGTVHTLAGITRTNTPYAHLDLFYQDRRTESFATLPGQVDLSPFERLMQPRLNGMPGVRVPVKLAPRYPERFRELLVGTIERWLEPDGLSRLDAQHMAMELVRQLIRDHYRARPDTERRGPFSPDWVTPFLSYRLTDPLSVEELARRAHLSPSRFRYLFREHFGMPPRRYLTQLRLRYAAELLETTAYPLEKVAAYCGFADKHHFSKAFKQAMRVTPGAYRSGFR</sequence>
<dbReference type="InterPro" id="IPR014710">
    <property type="entry name" value="RmlC-like_jellyroll"/>
</dbReference>
<evidence type="ECO:0000313" key="7">
    <source>
        <dbReference type="Proteomes" id="UP001596028"/>
    </source>
</evidence>
<dbReference type="InterPro" id="IPR018060">
    <property type="entry name" value="HTH_AraC"/>
</dbReference>
<dbReference type="SMART" id="SM00342">
    <property type="entry name" value="HTH_ARAC"/>
    <property type="match status" value="1"/>
</dbReference>
<dbReference type="Pfam" id="PF07883">
    <property type="entry name" value="Cupin_2"/>
    <property type="match status" value="1"/>
</dbReference>
<reference evidence="7" key="1">
    <citation type="journal article" date="2019" name="Int. J. Syst. Evol. Microbiol.">
        <title>The Global Catalogue of Microorganisms (GCM) 10K type strain sequencing project: providing services to taxonomists for standard genome sequencing and annotation.</title>
        <authorList>
            <consortium name="The Broad Institute Genomics Platform"/>
            <consortium name="The Broad Institute Genome Sequencing Center for Infectious Disease"/>
            <person name="Wu L."/>
            <person name="Ma J."/>
        </authorList>
    </citation>
    <scope>NUCLEOTIDE SEQUENCE [LARGE SCALE GENOMIC DNA]</scope>
    <source>
        <strain evidence="7">CCUG 49571</strain>
    </source>
</reference>
<feature type="domain" description="HTH araC/xylS-type" evidence="5">
    <location>
        <begin position="194"/>
        <end position="292"/>
    </location>
</feature>
<proteinExistence type="predicted"/>
<evidence type="ECO:0000313" key="6">
    <source>
        <dbReference type="EMBL" id="MFC4597535.1"/>
    </source>
</evidence>
<dbReference type="SUPFAM" id="SSF51215">
    <property type="entry name" value="Regulatory protein AraC"/>
    <property type="match status" value="1"/>
</dbReference>
<dbReference type="Gene3D" id="1.10.10.60">
    <property type="entry name" value="Homeodomain-like"/>
    <property type="match status" value="2"/>
</dbReference>
<keyword evidence="2" id="KW-0238">DNA-binding</keyword>
<gene>
    <name evidence="6" type="ORF">ACFO3S_04745</name>
</gene>
<keyword evidence="4" id="KW-0804">Transcription</keyword>
<dbReference type="EMBL" id="JBHSEP010000002">
    <property type="protein sequence ID" value="MFC4597535.1"/>
    <property type="molecule type" value="Genomic_DNA"/>
</dbReference>
<dbReference type="InterPro" id="IPR013096">
    <property type="entry name" value="Cupin_2"/>
</dbReference>
<keyword evidence="1" id="KW-0805">Transcription regulation</keyword>
<dbReference type="Gene3D" id="2.60.120.10">
    <property type="entry name" value="Jelly Rolls"/>
    <property type="match status" value="1"/>
</dbReference>
<dbReference type="SUPFAM" id="SSF46689">
    <property type="entry name" value="Homeodomain-like"/>
    <property type="match status" value="2"/>
</dbReference>
<name>A0ABV9F906_9BACL</name>
<keyword evidence="7" id="KW-1185">Reference proteome</keyword>
<dbReference type="RefSeq" id="WP_378092828.1">
    <property type="nucleotide sequence ID" value="NZ_JBHSEP010000002.1"/>
</dbReference>
<dbReference type="Pfam" id="PF12833">
    <property type="entry name" value="HTH_18"/>
    <property type="match status" value="1"/>
</dbReference>
<dbReference type="InterPro" id="IPR018062">
    <property type="entry name" value="HTH_AraC-typ_CS"/>
</dbReference>
<dbReference type="PROSITE" id="PS00041">
    <property type="entry name" value="HTH_ARAC_FAMILY_1"/>
    <property type="match status" value="1"/>
</dbReference>
<evidence type="ECO:0000256" key="2">
    <source>
        <dbReference type="ARBA" id="ARBA00023125"/>
    </source>
</evidence>
<evidence type="ECO:0000256" key="3">
    <source>
        <dbReference type="ARBA" id="ARBA00023159"/>
    </source>
</evidence>
<evidence type="ECO:0000256" key="4">
    <source>
        <dbReference type="ARBA" id="ARBA00023163"/>
    </source>
</evidence>
<evidence type="ECO:0000259" key="5">
    <source>
        <dbReference type="PROSITE" id="PS01124"/>
    </source>
</evidence>